<feature type="region of interest" description="Disordered" evidence="9">
    <location>
        <begin position="271"/>
        <end position="319"/>
    </location>
</feature>
<feature type="compositionally biased region" description="Basic and acidic residues" evidence="9">
    <location>
        <begin position="448"/>
        <end position="472"/>
    </location>
</feature>
<keyword evidence="5" id="KW-0805">Transcription regulation</keyword>
<feature type="compositionally biased region" description="Acidic residues" evidence="9">
    <location>
        <begin position="307"/>
        <end position="317"/>
    </location>
</feature>
<dbReference type="FunFam" id="1.10.150.60:FF:000003">
    <property type="entry name" value="AT-rich interactive domain-containing protein 4B"/>
    <property type="match status" value="1"/>
</dbReference>
<evidence type="ECO:0000256" key="1">
    <source>
        <dbReference type="ARBA" id="ARBA00022499"/>
    </source>
</evidence>
<dbReference type="CDD" id="cd20390">
    <property type="entry name" value="Tudor_ARID4_rpt2"/>
    <property type="match status" value="1"/>
</dbReference>
<dbReference type="FunFam" id="2.30.30.140:FF:000009">
    <property type="entry name" value="AT-rich interactive domain-containing protein 4B"/>
    <property type="match status" value="1"/>
</dbReference>
<keyword evidence="8" id="KW-0539">Nucleus</keyword>
<dbReference type="InterPro" id="IPR047473">
    <property type="entry name" value="CBD_RBP1-like"/>
</dbReference>
<dbReference type="PROSITE" id="PS51011">
    <property type="entry name" value="ARID"/>
    <property type="match status" value="1"/>
</dbReference>
<dbReference type="Proteomes" id="UP001488805">
    <property type="component" value="Unassembled WGS sequence"/>
</dbReference>
<feature type="compositionally biased region" description="Polar residues" evidence="9">
    <location>
        <begin position="670"/>
        <end position="710"/>
    </location>
</feature>
<dbReference type="Pfam" id="PF08169">
    <property type="entry name" value="RBB1NT"/>
    <property type="match status" value="1"/>
</dbReference>
<dbReference type="SUPFAM" id="SSF63748">
    <property type="entry name" value="Tudor/PWWP/MBT"/>
    <property type="match status" value="1"/>
</dbReference>
<feature type="region of interest" description="Disordered" evidence="9">
    <location>
        <begin position="418"/>
        <end position="579"/>
    </location>
</feature>
<dbReference type="SUPFAM" id="SSF54160">
    <property type="entry name" value="Chromo domain-like"/>
    <property type="match status" value="1"/>
</dbReference>
<dbReference type="InterPro" id="IPR016197">
    <property type="entry name" value="Chromo-like_dom_sf"/>
</dbReference>
<feature type="compositionally biased region" description="Acidic residues" evidence="9">
    <location>
        <begin position="526"/>
        <end position="554"/>
    </location>
</feature>
<feature type="compositionally biased region" description="Basic and acidic residues" evidence="9">
    <location>
        <begin position="1063"/>
        <end position="1091"/>
    </location>
</feature>
<dbReference type="GO" id="GO:0006325">
    <property type="term" value="P:chromatin organization"/>
    <property type="evidence" value="ECO:0007669"/>
    <property type="project" value="UniProtKB-KW"/>
</dbReference>
<evidence type="ECO:0000313" key="12">
    <source>
        <dbReference type="Proteomes" id="UP001488805"/>
    </source>
</evidence>
<feature type="compositionally biased region" description="Low complexity" evidence="9">
    <location>
        <begin position="1166"/>
        <end position="1186"/>
    </location>
</feature>
<evidence type="ECO:0000256" key="4">
    <source>
        <dbReference type="ARBA" id="ARBA00022853"/>
    </source>
</evidence>
<feature type="compositionally biased region" description="Basic residues" evidence="9">
    <location>
        <begin position="632"/>
        <end position="641"/>
    </location>
</feature>
<dbReference type="PANTHER" id="PTHR13964:SF26">
    <property type="entry name" value="AT-RICH INTERACTIVE DOMAIN-CONTAINING PROTEIN 4A"/>
    <property type="match status" value="1"/>
</dbReference>
<keyword evidence="3" id="KW-0832">Ubl conjugation</keyword>
<dbReference type="Pfam" id="PF11717">
    <property type="entry name" value="Tudor-knot"/>
    <property type="match status" value="1"/>
</dbReference>
<sequence length="1414" mass="157749">MKAADEPPYLTVGTDVSAKYRGAFCEAKIKTVKRMVKVKVNLKGESTSQVVQDDQVKGALRVGSTVEVKTNEGLSSEAVISKLTDASLYTVVFDDGDEKTLRRTSLCLKGERHFAESETLDQLPLTNPEHFGTPVIGKKSNRGGRRSSQAVADEDNESSSSEDEDDRRRLNDELLGKICSVENEEETSSWYLALVVSPSCNDELVVKKDQCLVRAFSDSKFYTVARRHVHTFTSIGSTRSEFSSRRGFEAAQVFLRTREVPDMWKMDMSQILDSSSSDDEDDEEKESDEEEEDEEEEKKKKKRLKEEPEEEEPDPEERDSFLQQLYKFMEDRGTPINKPPVLGYKDLNLFKLFRLVYHLGGCHKIESGTVWKQVYMDLGIPVLNSAASYNVKTAYKKYLYGFEEYCRSASITFRTIHHNNPRLPTTPTNQKQAEAELNKPSVPPEEVEPVKDRMGEAESESESEKEVKERQSSPRGRRRCVGSQLKTDRESPSRLEKGGGAEDNSEEQREVRRRSNRRMDDSDKGSEEEEEDDEEEDDDDGEEEDDDEEEEEEEREMREGCEEEEDGDSVTGTKVRVKYGRGKTQKIYEAHIKKTDLDNGEQFYLVHYYGWNVRYDEWVKADRLIWPLEKGTKKKRRKKVKNKDDAETDEEKPPSAASKPPGAKRGRPQIRTTPTGSAGRSISQTPSTEGRSNGRTGRTETSSNMANGDNTPRRRTRRTSGLYDSDRASNEDSGNSSEDSESEDPSDKKLSPWRGRSEGPSCQEKEEEVKEEETSEVADVTMAVNDAVGGATADQLPVSTEPQHPSMPQEETDNLLSQLEEEAGQGEEPTVEAAMLLVHLDKEMTSVQDTDNLFPGPEVLAKTPPPPSDRTPPPPSDRTPPPPSDRTPPPPSDRTPPEEQVSSSQPAPAKDEDIRSTPLPSPSVKGRRSLLRATGHETPPRILLCASPTTSLTHMASPPRSVLKRQDEPMVVLHCLPTQRLPPESPTADSDTDSATEEEEDEEEIPEKRSSSTLKRKAAEQRAAEKKLRPERRQEEAASPQTPPAPSKMASGASPRGLPPPLRRAESERRSEGAMKAEHWPCPENNPREASEELLMGRATKESEVHAGTPPPAPSPSPTEELEPQIGPEALVCHEVDLDDPDEKEKPTPPEHLLLMMREQQPAPLPNLLHSSLPSPHTLHLPQPQLRPFLPTAAPGSASCSEEHHPARSAGEEERGAVRGEQQGDSSPGFDGSASSSTSLLSLQETKDRGQKRVMDCNSSPTAKKQRRNQKRLGTPGKVEKNGAGNSSDSEDQSRLSLKSQKSVCLSSPSSLSKDKHSFSPQRTYKWTFQLDELDSMSSTDRISFLQEKLQEIRKYYMSLKSEVASIDRRRKRLKKKEREVSNTTASTSSGSSDTGMSPSSASPNQNTVAVECR</sequence>
<evidence type="ECO:0000256" key="5">
    <source>
        <dbReference type="ARBA" id="ARBA00023015"/>
    </source>
</evidence>
<dbReference type="Gene3D" id="2.30.30.140">
    <property type="match status" value="3"/>
</dbReference>
<dbReference type="InterPro" id="IPR025995">
    <property type="entry name" value="Tudor-knot"/>
</dbReference>
<feature type="compositionally biased region" description="Basic and acidic residues" evidence="9">
    <location>
        <begin position="1245"/>
        <end position="1255"/>
    </location>
</feature>
<dbReference type="CDD" id="cd20459">
    <property type="entry name" value="Tudor_ARID4A_rpt1"/>
    <property type="match status" value="1"/>
</dbReference>
<feature type="compositionally biased region" description="Low complexity" evidence="9">
    <location>
        <begin position="1382"/>
        <end position="1404"/>
    </location>
</feature>
<feature type="compositionally biased region" description="Polar residues" evidence="9">
    <location>
        <begin position="422"/>
        <end position="432"/>
    </location>
</feature>
<feature type="compositionally biased region" description="Basic and acidic residues" evidence="9">
    <location>
        <begin position="486"/>
        <end position="510"/>
    </location>
</feature>
<feature type="compositionally biased region" description="Acidic residues" evidence="9">
    <location>
        <begin position="276"/>
        <end position="296"/>
    </location>
</feature>
<feature type="region of interest" description="Disordered" evidence="9">
    <location>
        <begin position="847"/>
        <end position="1320"/>
    </location>
</feature>
<feature type="compositionally biased region" description="Low complexity" evidence="9">
    <location>
        <begin position="1299"/>
        <end position="1312"/>
    </location>
</feature>
<dbReference type="FunFam" id="2.30.30.140:FF:000012">
    <property type="entry name" value="AT-rich interactive domain-containing protein 4A"/>
    <property type="match status" value="1"/>
</dbReference>
<feature type="compositionally biased region" description="Low complexity" evidence="9">
    <location>
        <begin position="1219"/>
        <end position="1243"/>
    </location>
</feature>
<feature type="region of interest" description="Disordered" evidence="9">
    <location>
        <begin position="1367"/>
        <end position="1414"/>
    </location>
</feature>
<dbReference type="CDD" id="cd18641">
    <property type="entry name" value="CBD_RBP1_like"/>
    <property type="match status" value="1"/>
</dbReference>
<name>A0AAW1FIX6_ZOAVI</name>
<dbReference type="InterPro" id="IPR001606">
    <property type="entry name" value="ARID_dom"/>
</dbReference>
<keyword evidence="12" id="KW-1185">Reference proteome</keyword>
<evidence type="ECO:0000256" key="6">
    <source>
        <dbReference type="ARBA" id="ARBA00023125"/>
    </source>
</evidence>
<dbReference type="PANTHER" id="PTHR13964">
    <property type="entry name" value="RBP-RELATED"/>
    <property type="match status" value="1"/>
</dbReference>
<keyword evidence="2" id="KW-0597">Phosphoprotein</keyword>
<dbReference type="InterPro" id="IPR051232">
    <property type="entry name" value="ARID/SWI1_ChromRemod"/>
</dbReference>
<feature type="compositionally biased region" description="Basic and acidic residues" evidence="9">
    <location>
        <begin position="1201"/>
        <end position="1218"/>
    </location>
</feature>
<dbReference type="SMART" id="SM00333">
    <property type="entry name" value="TUDOR"/>
    <property type="match status" value="1"/>
</dbReference>
<comment type="caution">
    <text evidence="11">The sequence shown here is derived from an EMBL/GenBank/DDBJ whole genome shotgun (WGS) entry which is preliminary data.</text>
</comment>
<evidence type="ECO:0000256" key="3">
    <source>
        <dbReference type="ARBA" id="ARBA00022843"/>
    </source>
</evidence>
<dbReference type="InterPro" id="IPR036431">
    <property type="entry name" value="ARID_dom_sf"/>
</dbReference>
<dbReference type="EMBL" id="JBCEZU010000067">
    <property type="protein sequence ID" value="KAK9534296.1"/>
    <property type="molecule type" value="Genomic_DNA"/>
</dbReference>
<feature type="region of interest" description="Disordered" evidence="9">
    <location>
        <begin position="632"/>
        <end position="831"/>
    </location>
</feature>
<feature type="compositionally biased region" description="Polar residues" evidence="9">
    <location>
        <begin position="1405"/>
        <end position="1414"/>
    </location>
</feature>
<dbReference type="GO" id="GO:0006357">
    <property type="term" value="P:regulation of transcription by RNA polymerase II"/>
    <property type="evidence" value="ECO:0007669"/>
    <property type="project" value="TreeGrafter"/>
</dbReference>
<evidence type="ECO:0000313" key="11">
    <source>
        <dbReference type="EMBL" id="KAK9534296.1"/>
    </source>
</evidence>
<dbReference type="Pfam" id="PF01388">
    <property type="entry name" value="ARID"/>
    <property type="match status" value="1"/>
</dbReference>
<feature type="compositionally biased region" description="Acidic residues" evidence="9">
    <location>
        <begin position="152"/>
        <end position="165"/>
    </location>
</feature>
<dbReference type="GO" id="GO:0000976">
    <property type="term" value="F:transcription cis-regulatory region binding"/>
    <property type="evidence" value="ECO:0007669"/>
    <property type="project" value="TreeGrafter"/>
</dbReference>
<feature type="domain" description="ARID" evidence="10">
    <location>
        <begin position="315"/>
        <end position="407"/>
    </location>
</feature>
<evidence type="ECO:0000256" key="8">
    <source>
        <dbReference type="ARBA" id="ARBA00023242"/>
    </source>
</evidence>
<evidence type="ECO:0000256" key="2">
    <source>
        <dbReference type="ARBA" id="ARBA00022553"/>
    </source>
</evidence>
<dbReference type="GO" id="GO:0005634">
    <property type="term" value="C:nucleus"/>
    <property type="evidence" value="ECO:0007669"/>
    <property type="project" value="TreeGrafter"/>
</dbReference>
<protein>
    <recommendedName>
        <fullName evidence="10">ARID domain-containing protein</fullName>
    </recommendedName>
</protein>
<dbReference type="CDD" id="cd16868">
    <property type="entry name" value="ARID_ARID4"/>
    <property type="match status" value="1"/>
</dbReference>
<evidence type="ECO:0000259" key="10">
    <source>
        <dbReference type="PROSITE" id="PS51011"/>
    </source>
</evidence>
<keyword evidence="4" id="KW-0156">Chromatin regulator</keyword>
<accession>A0AAW1FIX6</accession>
<evidence type="ECO:0000256" key="7">
    <source>
        <dbReference type="ARBA" id="ARBA00023163"/>
    </source>
</evidence>
<keyword evidence="7" id="KW-0804">Transcription</keyword>
<dbReference type="SUPFAM" id="SSF46774">
    <property type="entry name" value="ARID-like"/>
    <property type="match status" value="1"/>
</dbReference>
<feature type="compositionally biased region" description="Acidic residues" evidence="9">
    <location>
        <begin position="990"/>
        <end position="1005"/>
    </location>
</feature>
<dbReference type="Gene3D" id="1.10.150.60">
    <property type="entry name" value="ARID DNA-binding domain"/>
    <property type="match status" value="1"/>
</dbReference>
<keyword evidence="1" id="KW-1017">Isopeptide bond</keyword>
<feature type="compositionally biased region" description="Pro residues" evidence="9">
    <location>
        <begin position="863"/>
        <end position="894"/>
    </location>
</feature>
<dbReference type="InterPro" id="IPR047472">
    <property type="entry name" value="Tudor_ARID4A_rpt1"/>
</dbReference>
<evidence type="ECO:0000256" key="9">
    <source>
        <dbReference type="SAM" id="MobiDB-lite"/>
    </source>
</evidence>
<proteinExistence type="predicted"/>
<dbReference type="SMART" id="SM00501">
    <property type="entry name" value="BRIGHT"/>
    <property type="match status" value="1"/>
</dbReference>
<reference evidence="11 12" key="1">
    <citation type="journal article" date="2024" name="Genome Biol. Evol.">
        <title>Chromosome-level genome assembly of the viviparous eelpout Zoarces viviparus.</title>
        <authorList>
            <person name="Fuhrmann N."/>
            <person name="Brasseur M.V."/>
            <person name="Bakowski C.E."/>
            <person name="Podsiadlowski L."/>
            <person name="Prost S."/>
            <person name="Krehenwinkel H."/>
            <person name="Mayer C."/>
        </authorList>
    </citation>
    <scope>NUCLEOTIDE SEQUENCE [LARGE SCALE GENOMIC DNA]</scope>
    <source>
        <strain evidence="11">NO-MEL_2022_Ind0_liver</strain>
    </source>
</reference>
<keyword evidence="6" id="KW-0238">DNA-binding</keyword>
<organism evidence="11 12">
    <name type="scientific">Zoarces viviparus</name>
    <name type="common">Viviparous eelpout</name>
    <name type="synonym">Blennius viviparus</name>
    <dbReference type="NCBI Taxonomy" id="48416"/>
    <lineage>
        <taxon>Eukaryota</taxon>
        <taxon>Metazoa</taxon>
        <taxon>Chordata</taxon>
        <taxon>Craniata</taxon>
        <taxon>Vertebrata</taxon>
        <taxon>Euteleostomi</taxon>
        <taxon>Actinopterygii</taxon>
        <taxon>Neopterygii</taxon>
        <taxon>Teleostei</taxon>
        <taxon>Neoteleostei</taxon>
        <taxon>Acanthomorphata</taxon>
        <taxon>Eupercaria</taxon>
        <taxon>Perciformes</taxon>
        <taxon>Cottioidei</taxon>
        <taxon>Zoarcales</taxon>
        <taxon>Zoarcidae</taxon>
        <taxon>Zoarcinae</taxon>
        <taxon>Zoarces</taxon>
    </lineage>
</organism>
<dbReference type="InterPro" id="IPR012603">
    <property type="entry name" value="ARID4A/B_PWWP"/>
</dbReference>
<dbReference type="SMART" id="SM01014">
    <property type="entry name" value="ARID"/>
    <property type="match status" value="1"/>
</dbReference>
<feature type="region of interest" description="Disordered" evidence="9">
    <location>
        <begin position="119"/>
        <end position="168"/>
    </location>
</feature>
<gene>
    <name evidence="11" type="ORF">VZT92_009350</name>
</gene>
<feature type="compositionally biased region" description="Basic and acidic residues" evidence="9">
    <location>
        <begin position="1017"/>
        <end position="1036"/>
    </location>
</feature>
<dbReference type="InterPro" id="IPR002999">
    <property type="entry name" value="Tudor"/>
</dbReference>